<organism evidence="1 2">
    <name type="scientific">Geobacillus proteiniphilus</name>
    <dbReference type="NCBI Taxonomy" id="860353"/>
    <lineage>
        <taxon>Bacteria</taxon>
        <taxon>Bacillati</taxon>
        <taxon>Bacillota</taxon>
        <taxon>Bacilli</taxon>
        <taxon>Bacillales</taxon>
        <taxon>Anoxybacillaceae</taxon>
        <taxon>Geobacillus</taxon>
    </lineage>
</organism>
<accession>A0A1Q5T7X1</accession>
<reference evidence="2" key="2">
    <citation type="submission" date="2017-01" db="EMBL/GenBank/DDBJ databases">
        <title>Genome sequencing and annotation of Geobacillus sp. 1017, a Hydrocarbon-Oxidizing Thermophilic Bacterium Isolated from a Heavy Oil Reservoir (China).</title>
        <authorList>
            <person name="Kadnikov V.V."/>
            <person name="Mardanov A.V."/>
            <person name="Poltaraus A.B."/>
            <person name="Sokolova D.S."/>
            <person name="Semenova E.M."/>
            <person name="Ravin N.V."/>
            <person name="Tourova T.P."/>
            <person name="Nazina T.N."/>
        </authorList>
    </citation>
    <scope>NUCLEOTIDE SEQUENCE [LARGE SCALE GENOMIC DNA]</scope>
    <source>
        <strain evidence="2">1017</strain>
    </source>
</reference>
<comment type="caution">
    <text evidence="1">The sequence shown here is derived from an EMBL/GenBank/DDBJ whole genome shotgun (WGS) entry which is preliminary data.</text>
</comment>
<name>A0A1Q5T7X1_9BACL</name>
<dbReference type="EMBL" id="MQMG01000003">
    <property type="protein sequence ID" value="OKO96337.1"/>
    <property type="molecule type" value="Genomic_DNA"/>
</dbReference>
<evidence type="ECO:0000313" key="2">
    <source>
        <dbReference type="Proteomes" id="UP000186030"/>
    </source>
</evidence>
<sequence>MSHESISTSSRNLQVFLSVVIGAAFLEIGESDIDISVCFFIYIYLEENHSKKGSS</sequence>
<gene>
    <name evidence="1" type="ORF">BRO54_0516</name>
</gene>
<evidence type="ECO:0000313" key="1">
    <source>
        <dbReference type="EMBL" id="OKO96337.1"/>
    </source>
</evidence>
<dbReference type="AlphaFoldDB" id="A0A1Q5T7X1"/>
<proteinExistence type="predicted"/>
<dbReference type="Proteomes" id="UP000186030">
    <property type="component" value="Unassembled WGS sequence"/>
</dbReference>
<reference evidence="1 2" key="1">
    <citation type="submission" date="2016-11" db="EMBL/GenBank/DDBJ databases">
        <authorList>
            <person name="Kadnikov V."/>
            <person name="Nazina T."/>
        </authorList>
    </citation>
    <scope>NUCLEOTIDE SEQUENCE [LARGE SCALE GENOMIC DNA]</scope>
    <source>
        <strain evidence="1 2">1017</strain>
    </source>
</reference>
<protein>
    <submittedName>
        <fullName evidence="1">Uncharacterized protein</fullName>
    </submittedName>
</protein>